<dbReference type="EMBL" id="CP001133">
    <property type="protein sequence ID" value="ACH63853.1"/>
    <property type="molecule type" value="Genomic_DNA"/>
</dbReference>
<protein>
    <submittedName>
        <fullName evidence="2">Uncharacterized protein</fullName>
    </submittedName>
</protein>
<sequence length="56" mass="6332">MVYFSLWIYISLSLGVAVIATSYDRSGPIAFIFSLLLTPILSFVFYEYLSQKKATS</sequence>
<evidence type="ECO:0000256" key="1">
    <source>
        <dbReference type="SAM" id="Phobius"/>
    </source>
</evidence>
<dbReference type="Proteomes" id="UP000001857">
    <property type="component" value="Chromosome II"/>
</dbReference>
<accession>B5EU09</accession>
<evidence type="ECO:0000313" key="2">
    <source>
        <dbReference type="EMBL" id="ACH63853.1"/>
    </source>
</evidence>
<keyword evidence="1" id="KW-0472">Membrane</keyword>
<keyword evidence="1" id="KW-0812">Transmembrane</keyword>
<dbReference type="AlphaFoldDB" id="B5EU09"/>
<proteinExistence type="predicted"/>
<gene>
    <name evidence="2" type="ordered locus">VFMJ11_A0628</name>
</gene>
<dbReference type="KEGG" id="vfm:VFMJ11_A0628"/>
<reference evidence="3" key="1">
    <citation type="submission" date="2008-08" db="EMBL/GenBank/DDBJ databases">
        <title>Complete sequence of Vibrio fischeri strain MJ11.</title>
        <authorList>
            <person name="Mandel M.J."/>
            <person name="Stabb E.V."/>
            <person name="Ruby E.G."/>
            <person name="Ferriera S."/>
            <person name="Johnson J."/>
            <person name="Kravitz S."/>
            <person name="Beeson K."/>
            <person name="Sutton G."/>
            <person name="Rogers Y.-H."/>
            <person name="Friedman R."/>
            <person name="Frazier M."/>
            <person name="Venter J.C."/>
        </authorList>
    </citation>
    <scope>NUCLEOTIDE SEQUENCE [LARGE SCALE GENOMIC DNA]</scope>
    <source>
        <strain evidence="3">MJ11</strain>
    </source>
</reference>
<keyword evidence="1" id="KW-1133">Transmembrane helix</keyword>
<organism evidence="2 3">
    <name type="scientific">Aliivibrio fischeri (strain MJ11)</name>
    <name type="common">Vibrio fischeri</name>
    <dbReference type="NCBI Taxonomy" id="388396"/>
    <lineage>
        <taxon>Bacteria</taxon>
        <taxon>Pseudomonadati</taxon>
        <taxon>Pseudomonadota</taxon>
        <taxon>Gammaproteobacteria</taxon>
        <taxon>Vibrionales</taxon>
        <taxon>Vibrionaceae</taxon>
        <taxon>Aliivibrio</taxon>
    </lineage>
</organism>
<name>B5EU09_ALIFM</name>
<evidence type="ECO:0000313" key="3">
    <source>
        <dbReference type="Proteomes" id="UP000001857"/>
    </source>
</evidence>
<dbReference type="HOGENOM" id="CLU_3013086_0_0_6"/>
<feature type="transmembrane region" description="Helical" evidence="1">
    <location>
        <begin position="29"/>
        <end position="49"/>
    </location>
</feature>
<reference evidence="2 3" key="2">
    <citation type="journal article" date="2009" name="Nature">
        <title>A single regulatory gene is sufficient to alter bacterial host range.</title>
        <authorList>
            <person name="Mandel M.J."/>
            <person name="Wollenberg M.S."/>
            <person name="Stabb E.V."/>
            <person name="Visick K.L."/>
            <person name="Ruby E.G."/>
        </authorList>
    </citation>
    <scope>NUCLEOTIDE SEQUENCE [LARGE SCALE GENOMIC DNA]</scope>
    <source>
        <strain evidence="2 3">MJ11</strain>
    </source>
</reference>
<feature type="transmembrane region" description="Helical" evidence="1">
    <location>
        <begin position="7"/>
        <end position="23"/>
    </location>
</feature>